<dbReference type="Pfam" id="PF11835">
    <property type="entry name" value="RRM_8"/>
    <property type="match status" value="1"/>
</dbReference>
<dbReference type="InterPro" id="IPR035979">
    <property type="entry name" value="RBD_domain_sf"/>
</dbReference>
<reference evidence="4" key="2">
    <citation type="submission" date="2018-05" db="EMBL/GenBank/DDBJ databases">
        <title>OgluRS3 (Oryza glumaepatula Reference Sequence Version 3).</title>
        <authorList>
            <person name="Zhang J."/>
            <person name="Kudrna D."/>
            <person name="Lee S."/>
            <person name="Talag J."/>
            <person name="Welchert J."/>
            <person name="Wing R.A."/>
        </authorList>
    </citation>
    <scope>NUCLEOTIDE SEQUENCE [LARGE SCALE GENOMIC DNA]</scope>
</reference>
<dbReference type="EnsemblPlants" id="OGLUM08G06240.1">
    <property type="protein sequence ID" value="OGLUM08G06240.1"/>
    <property type="gene ID" value="OGLUM08G06240"/>
</dbReference>
<evidence type="ECO:0000256" key="1">
    <source>
        <dbReference type="ARBA" id="ARBA00022737"/>
    </source>
</evidence>
<dbReference type="CDD" id="cd12422">
    <property type="entry name" value="RRM2_PTBP1_hnRNPL_like"/>
    <property type="match status" value="1"/>
</dbReference>
<keyword evidence="1" id="KW-0677">Repeat</keyword>
<proteinExistence type="predicted"/>
<dbReference type="PANTHER" id="PTHR15592">
    <property type="entry name" value="MATRIN 3/NUCLEAR PROTEIN 220-RELATED"/>
    <property type="match status" value="1"/>
</dbReference>
<dbReference type="eggNOG" id="KOG1190">
    <property type="taxonomic scope" value="Eukaryota"/>
</dbReference>
<evidence type="ECO:0000256" key="2">
    <source>
        <dbReference type="ARBA" id="ARBA00022884"/>
    </source>
</evidence>
<dbReference type="HOGENOM" id="CLU_011184_3_0_1"/>
<accession>A0A0E0AS17</accession>
<reference evidence="4" key="1">
    <citation type="submission" date="2015-04" db="UniProtKB">
        <authorList>
            <consortium name="EnsemblPlants"/>
        </authorList>
    </citation>
    <scope>IDENTIFICATION</scope>
</reference>
<dbReference type="Gene3D" id="3.30.70.330">
    <property type="match status" value="1"/>
</dbReference>
<dbReference type="SUPFAM" id="SSF54928">
    <property type="entry name" value="RNA-binding domain, RBD"/>
    <property type="match status" value="1"/>
</dbReference>
<sequence>MAYLCLKPAAPGEGMFIRRPSSSMAAPPRREGAELSICGISSGEMVWESTSDKGSSRQLRGGFFGGDAHHLFGKMSSQLGGDSSAVLRVTMSHIHYPVTSEVLHQVYDAYGAVAGQVLAMSDWHVEALMSFMSGHDAERVRSATHVRNIYDGCCQLGIQYTQSLLGGDVDMTPTKCSMSGPSSATTRPVAECSPTAPEHVFPVTTNPSTPSAASAAVAPPVSLTATMEDEADMGKVEDKSEKTFHDLCLEIKDMINQMLVTCRDIKVESTTIVDITRVVAATSTNTKSVPNTLEVCKEANSINLVDTNELCMVTATKCLMKGNEQMINDDDDDMATEDLVEFTEVNSKFMVLQTSFNNPWFGHQAIFVVYLTHYGCFDRSSEYTARSPPVPPWRVAIPWNKTEMTLGSRPLPWPDPQLCQGSGEVVVQSNNNDVLDDTSWTQFRSNNGEAFGVSTRKLVNLQPWPPPSQWRSEVFSLCAAGGQGLNFSWKCISEGKLMLWTNEKVLRREYTNKVLWLSVANSWDLIWAVLQQLLCTSELILQHGQTYELLLQREQLKLGAVHISLEARTFSKHSRGIELVKCSERCLICLVCEDSIVLHTWAYRVVKLVAARLIGDQGKTIQFLAIWEFANKEVALIQTKKQMHVF</sequence>
<evidence type="ECO:0000313" key="5">
    <source>
        <dbReference type="Proteomes" id="UP000026961"/>
    </source>
</evidence>
<evidence type="ECO:0000259" key="3">
    <source>
        <dbReference type="Pfam" id="PF11835"/>
    </source>
</evidence>
<evidence type="ECO:0000313" key="4">
    <source>
        <dbReference type="EnsemblPlants" id="OGLUM08G06240.1"/>
    </source>
</evidence>
<dbReference type="Gramene" id="OGLUM08G06240.1">
    <property type="protein sequence ID" value="OGLUM08G06240.1"/>
    <property type="gene ID" value="OGLUM08G06240"/>
</dbReference>
<dbReference type="Proteomes" id="UP000026961">
    <property type="component" value="Chromosome 8"/>
</dbReference>
<keyword evidence="2" id="KW-0694">RNA-binding</keyword>
<protein>
    <recommendedName>
        <fullName evidence="3">PTBP1-like RNA recognition motif 2 domain-containing protein</fullName>
    </recommendedName>
</protein>
<dbReference type="GO" id="GO:0003723">
    <property type="term" value="F:RNA binding"/>
    <property type="evidence" value="ECO:0007669"/>
    <property type="project" value="UniProtKB-KW"/>
</dbReference>
<keyword evidence="5" id="KW-1185">Reference proteome</keyword>
<name>A0A0E0AS17_9ORYZ</name>
<dbReference type="InterPro" id="IPR012677">
    <property type="entry name" value="Nucleotide-bd_a/b_plait_sf"/>
</dbReference>
<feature type="domain" description="PTBP1-like RNA recognition motif 2" evidence="3">
    <location>
        <begin position="75"/>
        <end position="163"/>
    </location>
</feature>
<dbReference type="AlphaFoldDB" id="A0A0E0AS17"/>
<organism evidence="4">
    <name type="scientific">Oryza glumipatula</name>
    <dbReference type="NCBI Taxonomy" id="40148"/>
    <lineage>
        <taxon>Eukaryota</taxon>
        <taxon>Viridiplantae</taxon>
        <taxon>Streptophyta</taxon>
        <taxon>Embryophyta</taxon>
        <taxon>Tracheophyta</taxon>
        <taxon>Spermatophyta</taxon>
        <taxon>Magnoliopsida</taxon>
        <taxon>Liliopsida</taxon>
        <taxon>Poales</taxon>
        <taxon>Poaceae</taxon>
        <taxon>BOP clade</taxon>
        <taxon>Oryzoideae</taxon>
        <taxon>Oryzeae</taxon>
        <taxon>Oryzinae</taxon>
        <taxon>Oryza</taxon>
    </lineage>
</organism>
<dbReference type="InterPro" id="IPR021790">
    <property type="entry name" value="PTBP1-like_RRM2"/>
</dbReference>
<dbReference type="STRING" id="40148.A0A0E0AS17"/>